<reference evidence="14 15" key="1">
    <citation type="submission" date="2018-03" db="EMBL/GenBank/DDBJ databases">
        <title>Genomic Encyclopedia of Archaeal and Bacterial Type Strains, Phase II (KMG-II): from individual species to whole genera.</title>
        <authorList>
            <person name="Goeker M."/>
        </authorList>
    </citation>
    <scope>NUCLEOTIDE SEQUENCE [LARGE SCALE GENOMIC DNA]</scope>
    <source>
        <strain evidence="14 15">DSM 100212</strain>
    </source>
</reference>
<evidence type="ECO:0000256" key="11">
    <source>
        <dbReference type="SAM" id="MobiDB-lite"/>
    </source>
</evidence>
<organism evidence="14 15">
    <name type="scientific">Donghicola tyrosinivorans</name>
    <dbReference type="NCBI Taxonomy" id="1652492"/>
    <lineage>
        <taxon>Bacteria</taxon>
        <taxon>Pseudomonadati</taxon>
        <taxon>Pseudomonadota</taxon>
        <taxon>Alphaproteobacteria</taxon>
        <taxon>Rhodobacterales</taxon>
        <taxon>Roseobacteraceae</taxon>
        <taxon>Donghicola</taxon>
    </lineage>
</organism>
<feature type="compositionally biased region" description="Basic and acidic residues" evidence="11">
    <location>
        <begin position="1"/>
        <end position="12"/>
    </location>
</feature>
<evidence type="ECO:0000256" key="7">
    <source>
        <dbReference type="ARBA" id="ARBA00022989"/>
    </source>
</evidence>
<feature type="domain" description="AprE-like long alpha-helical hairpin" evidence="12">
    <location>
        <begin position="114"/>
        <end position="303"/>
    </location>
</feature>
<evidence type="ECO:0000256" key="9">
    <source>
        <dbReference type="RuleBase" id="RU365093"/>
    </source>
</evidence>
<feature type="transmembrane region" description="Helical" evidence="9">
    <location>
        <begin position="37"/>
        <end position="58"/>
    </location>
</feature>
<protein>
    <recommendedName>
        <fullName evidence="9">Membrane fusion protein (MFP) family protein</fullName>
    </recommendedName>
</protein>
<evidence type="ECO:0000259" key="12">
    <source>
        <dbReference type="Pfam" id="PF25994"/>
    </source>
</evidence>
<dbReference type="AlphaFoldDB" id="A0A2T0WY22"/>
<dbReference type="PANTHER" id="PTHR30386:SF17">
    <property type="entry name" value="ALKALINE PROTEASE SECRETION PROTEIN APRE"/>
    <property type="match status" value="1"/>
</dbReference>
<keyword evidence="7 9" id="KW-1133">Transmembrane helix</keyword>
<dbReference type="GO" id="GO:0005886">
    <property type="term" value="C:plasma membrane"/>
    <property type="evidence" value="ECO:0007669"/>
    <property type="project" value="UniProtKB-SubCell"/>
</dbReference>
<keyword evidence="4 9" id="KW-1003">Cell membrane</keyword>
<dbReference type="Pfam" id="PF26002">
    <property type="entry name" value="Beta-barrel_AprE"/>
    <property type="match status" value="1"/>
</dbReference>
<dbReference type="PRINTS" id="PR01490">
    <property type="entry name" value="RTXTOXIND"/>
</dbReference>
<dbReference type="InterPro" id="IPR058781">
    <property type="entry name" value="HH_AprE-like"/>
</dbReference>
<dbReference type="InterPro" id="IPR011053">
    <property type="entry name" value="Single_hybrid_motif"/>
</dbReference>
<accession>A0A2T0WY22</accession>
<comment type="similarity">
    <text evidence="2 9">Belongs to the membrane fusion protein (MFP) (TC 8.A.1) family.</text>
</comment>
<dbReference type="Proteomes" id="UP000238392">
    <property type="component" value="Unassembled WGS sequence"/>
</dbReference>
<gene>
    <name evidence="14" type="ORF">CLV74_10378</name>
</gene>
<keyword evidence="15" id="KW-1185">Reference proteome</keyword>
<dbReference type="SUPFAM" id="SSF51230">
    <property type="entry name" value="Single hybrid motif"/>
    <property type="match status" value="1"/>
</dbReference>
<evidence type="ECO:0000256" key="1">
    <source>
        <dbReference type="ARBA" id="ARBA00004377"/>
    </source>
</evidence>
<keyword evidence="6 9" id="KW-0812">Transmembrane</keyword>
<evidence type="ECO:0000256" key="6">
    <source>
        <dbReference type="ARBA" id="ARBA00022692"/>
    </source>
</evidence>
<keyword evidence="8 9" id="KW-0472">Membrane</keyword>
<evidence type="ECO:0000259" key="13">
    <source>
        <dbReference type="Pfam" id="PF26002"/>
    </source>
</evidence>
<dbReference type="Gene3D" id="2.40.50.100">
    <property type="match status" value="1"/>
</dbReference>
<keyword evidence="5 9" id="KW-0997">Cell inner membrane</keyword>
<proteinExistence type="inferred from homology"/>
<evidence type="ECO:0000313" key="15">
    <source>
        <dbReference type="Proteomes" id="UP000238392"/>
    </source>
</evidence>
<dbReference type="GO" id="GO:0015031">
    <property type="term" value="P:protein transport"/>
    <property type="evidence" value="ECO:0007669"/>
    <property type="project" value="InterPro"/>
</dbReference>
<evidence type="ECO:0000256" key="8">
    <source>
        <dbReference type="ARBA" id="ARBA00023136"/>
    </source>
</evidence>
<dbReference type="Gene3D" id="2.40.30.170">
    <property type="match status" value="1"/>
</dbReference>
<dbReference type="OrthoDB" id="9810980at2"/>
<feature type="coiled-coil region" evidence="10">
    <location>
        <begin position="189"/>
        <end position="223"/>
    </location>
</feature>
<dbReference type="RefSeq" id="WP_106263167.1">
    <property type="nucleotide sequence ID" value="NZ_PVTQ01000003.1"/>
</dbReference>
<feature type="region of interest" description="Disordered" evidence="11">
    <location>
        <begin position="1"/>
        <end position="22"/>
    </location>
</feature>
<sequence length="459" mass="50417">MTMAEHHFDQRQVAKGFPDRLPGPKLPAAPPVSVRQLVLWLIFAGFGLFGGLVVWASVAQMTSAVVAPGAFKVLGDHVRVDHLEGGIVKEILVNEGDVVEKGQVIAILDDNRVNAQISILNGQLASALASEARLMAELAGSDELTVSPELQTLVDNDPELAKHLDSQRSVLKSRNALMVGTYEIMDQRIAQIEDGLVGQREQMAALQEQLDIVQEERANLNALFEKGIVTKTRMDERRRLETGLLGEIGILRSRMEASLKQETELEERILQIQRDQLREVSESRQAVQETIYDIRQRMSVAQDTYNRLEIVAPAAGQVVDLEINTIGQVLDRNRPLLSIVPSTAELVLETQVKTSDIDDVVVGGPARVQLSAYSFRTTPPVKGYVSLVPADATRDATKGISYYTVQVRIPEEELAALPNVKALPGMPAQAMLETGTQTVMNYLLSPLLGAMFTAMREKS</sequence>
<dbReference type="InterPro" id="IPR050739">
    <property type="entry name" value="MFP"/>
</dbReference>
<evidence type="ECO:0000256" key="3">
    <source>
        <dbReference type="ARBA" id="ARBA00022448"/>
    </source>
</evidence>
<dbReference type="PANTHER" id="PTHR30386">
    <property type="entry name" value="MEMBRANE FUSION SUBUNIT OF EMRAB-TOLC MULTIDRUG EFFLUX PUMP"/>
    <property type="match status" value="1"/>
</dbReference>
<dbReference type="InterPro" id="IPR010129">
    <property type="entry name" value="T1SS_HlyD"/>
</dbReference>
<keyword evidence="3 9" id="KW-0813">Transport</keyword>
<dbReference type="NCBIfam" id="TIGR01843">
    <property type="entry name" value="type_I_hlyD"/>
    <property type="match status" value="1"/>
</dbReference>
<comment type="caution">
    <text evidence="14">The sequence shown here is derived from an EMBL/GenBank/DDBJ whole genome shotgun (WGS) entry which is preliminary data.</text>
</comment>
<name>A0A2T0WY22_9RHOB</name>
<evidence type="ECO:0000256" key="5">
    <source>
        <dbReference type="ARBA" id="ARBA00022519"/>
    </source>
</evidence>
<keyword evidence="10" id="KW-0175">Coiled coil</keyword>
<dbReference type="EMBL" id="PVTQ01000003">
    <property type="protein sequence ID" value="PRY91494.1"/>
    <property type="molecule type" value="Genomic_DNA"/>
</dbReference>
<evidence type="ECO:0000313" key="14">
    <source>
        <dbReference type="EMBL" id="PRY91494.1"/>
    </source>
</evidence>
<feature type="domain" description="AprE-like beta-barrel" evidence="13">
    <location>
        <begin position="346"/>
        <end position="435"/>
    </location>
</feature>
<evidence type="ECO:0000256" key="2">
    <source>
        <dbReference type="ARBA" id="ARBA00009477"/>
    </source>
</evidence>
<dbReference type="InterPro" id="IPR058982">
    <property type="entry name" value="Beta-barrel_AprE"/>
</dbReference>
<comment type="subcellular location">
    <subcellularLocation>
        <location evidence="1 9">Cell inner membrane</location>
        <topology evidence="1 9">Single-pass membrane protein</topology>
    </subcellularLocation>
</comment>
<evidence type="ECO:0000256" key="10">
    <source>
        <dbReference type="SAM" id="Coils"/>
    </source>
</evidence>
<dbReference type="Pfam" id="PF25994">
    <property type="entry name" value="HH_AprE"/>
    <property type="match status" value="1"/>
</dbReference>
<evidence type="ECO:0000256" key="4">
    <source>
        <dbReference type="ARBA" id="ARBA00022475"/>
    </source>
</evidence>